<feature type="domain" description="HTH deoR-type" evidence="3">
    <location>
        <begin position="49"/>
        <end position="92"/>
    </location>
</feature>
<name>A0A0Q9YP02_9GAMM</name>
<keyword evidence="1" id="KW-0805">Transcription regulation</keyword>
<evidence type="ECO:0000259" key="3">
    <source>
        <dbReference type="Pfam" id="PF08220"/>
    </source>
</evidence>
<dbReference type="InterPro" id="IPR036390">
    <property type="entry name" value="WH_DNA-bd_sf"/>
</dbReference>
<comment type="caution">
    <text evidence="4">The sequence shown here is derived from an EMBL/GenBank/DDBJ whole genome shotgun (WGS) entry which is preliminary data.</text>
</comment>
<evidence type="ECO:0000256" key="2">
    <source>
        <dbReference type="ARBA" id="ARBA00023163"/>
    </source>
</evidence>
<dbReference type="GO" id="GO:0003700">
    <property type="term" value="F:DNA-binding transcription factor activity"/>
    <property type="evidence" value="ECO:0007669"/>
    <property type="project" value="InterPro"/>
</dbReference>
<dbReference type="AlphaFoldDB" id="A0A0Q9YP02"/>
<gene>
    <name evidence="4" type="ORF">CC99x_01379</name>
</gene>
<dbReference type="Pfam" id="PF08220">
    <property type="entry name" value="HTH_DeoR"/>
    <property type="match status" value="1"/>
</dbReference>
<dbReference type="SUPFAM" id="SSF46785">
    <property type="entry name" value="Winged helix' DNA-binding domain"/>
    <property type="match status" value="1"/>
</dbReference>
<dbReference type="InterPro" id="IPR001034">
    <property type="entry name" value="DeoR_HTH"/>
</dbReference>
<keyword evidence="2" id="KW-0804">Transcription</keyword>
<sequence length="106" mass="12358">MGTGLKRILNVYDKTKVKKTLFQKLNTHFRVTLYSMDTLAINLQSWENILIKKLKEKNQLGTTDIAELWKVTTRTARTRLRKMMEKGIIIRIGTSAKDPYAVFKLK</sequence>
<evidence type="ECO:0000313" key="4">
    <source>
        <dbReference type="EMBL" id="KRG18494.1"/>
    </source>
</evidence>
<dbReference type="STRING" id="437022.CC99x_01379"/>
<accession>A0A0Q9YP02</accession>
<evidence type="ECO:0000256" key="1">
    <source>
        <dbReference type="ARBA" id="ARBA00023015"/>
    </source>
</evidence>
<dbReference type="Gene3D" id="1.10.10.10">
    <property type="entry name" value="Winged helix-like DNA-binding domain superfamily/Winged helix DNA-binding domain"/>
    <property type="match status" value="1"/>
</dbReference>
<reference evidence="4" key="1">
    <citation type="submission" date="2015-09" db="EMBL/GenBank/DDBJ databases">
        <title>Draft Genome Sequences of Two Novel Amoeba-resistant Intranuclear Bacteria, Candidatus Berkiella cookevillensis and Candidatus Berkiella aquae.</title>
        <authorList>
            <person name="Mehari Y.T."/>
            <person name="Arivett B.A."/>
            <person name="Farone A.L."/>
            <person name="Gunderson J.H."/>
            <person name="Farone M.B."/>
        </authorList>
    </citation>
    <scope>NUCLEOTIDE SEQUENCE [LARGE SCALE GENOMIC DNA]</scope>
    <source>
        <strain evidence="4">CC99</strain>
    </source>
</reference>
<protein>
    <recommendedName>
        <fullName evidence="3">HTH deoR-type domain-containing protein</fullName>
    </recommendedName>
</protein>
<proteinExistence type="predicted"/>
<organism evidence="4">
    <name type="scientific">Candidatus Berkiella cookevillensis</name>
    <dbReference type="NCBI Taxonomy" id="437022"/>
    <lineage>
        <taxon>Bacteria</taxon>
        <taxon>Pseudomonadati</taxon>
        <taxon>Pseudomonadota</taxon>
        <taxon>Gammaproteobacteria</taxon>
        <taxon>Candidatus Berkiellales</taxon>
        <taxon>Candidatus Berkiellaceae</taxon>
        <taxon>Candidatus Berkiella</taxon>
    </lineage>
</organism>
<dbReference type="InterPro" id="IPR036388">
    <property type="entry name" value="WH-like_DNA-bd_sf"/>
</dbReference>
<dbReference type="EMBL" id="LKHV01000006">
    <property type="protein sequence ID" value="KRG18494.1"/>
    <property type="molecule type" value="Genomic_DNA"/>
</dbReference>